<dbReference type="Pfam" id="PF07624">
    <property type="entry name" value="PSD2"/>
    <property type="match status" value="1"/>
</dbReference>
<protein>
    <recommendedName>
        <fullName evidence="6">Cytochrome c domain-containing protein</fullName>
    </recommendedName>
</protein>
<evidence type="ECO:0000259" key="4">
    <source>
        <dbReference type="Pfam" id="PF07637"/>
    </source>
</evidence>
<dbReference type="Pfam" id="PF07637">
    <property type="entry name" value="PSD5"/>
    <property type="match status" value="1"/>
</dbReference>
<feature type="domain" description="DUF1592" evidence="3">
    <location>
        <begin position="379"/>
        <end position="506"/>
    </location>
</feature>
<organism evidence="5">
    <name type="scientific">marine metagenome</name>
    <dbReference type="NCBI Taxonomy" id="408172"/>
    <lineage>
        <taxon>unclassified sequences</taxon>
        <taxon>metagenomes</taxon>
        <taxon>ecological metagenomes</taxon>
    </lineage>
</organism>
<dbReference type="InterPro" id="IPR013043">
    <property type="entry name" value="DUF1595"/>
</dbReference>
<reference evidence="5" key="1">
    <citation type="submission" date="2018-05" db="EMBL/GenBank/DDBJ databases">
        <authorList>
            <person name="Lanie J.A."/>
            <person name="Ng W.-L."/>
            <person name="Kazmierczak K.M."/>
            <person name="Andrzejewski T.M."/>
            <person name="Davidsen T.M."/>
            <person name="Wayne K.J."/>
            <person name="Tettelin H."/>
            <person name="Glass J.I."/>
            <person name="Rusch D."/>
            <person name="Podicherti R."/>
            <person name="Tsui H.-C.T."/>
            <person name="Winkler M.E."/>
        </authorList>
    </citation>
    <scope>NUCLEOTIDE SEQUENCE</scope>
</reference>
<evidence type="ECO:0000259" key="1">
    <source>
        <dbReference type="Pfam" id="PF07624"/>
    </source>
</evidence>
<feature type="non-terminal residue" evidence="5">
    <location>
        <position position="1"/>
    </location>
</feature>
<feature type="domain" description="DUF1588" evidence="2">
    <location>
        <begin position="525"/>
        <end position="623"/>
    </location>
</feature>
<dbReference type="EMBL" id="UINC01018611">
    <property type="protein sequence ID" value="SVA78326.1"/>
    <property type="molecule type" value="Genomic_DNA"/>
</dbReference>
<dbReference type="InterPro" id="IPR013042">
    <property type="entry name" value="DUF1592"/>
</dbReference>
<dbReference type="InterPro" id="IPR013039">
    <property type="entry name" value="DUF1588"/>
</dbReference>
<sequence>APPYELSFREGAAREATIRSAKEDKVWPFDIEIGDAKELFLVATQGGDDNLGDLVLWQKGVFHFADGSTKPWHVVTKMRGANSGLIYQWGRYNSGPAKLRADAFGATPPGAMKINVPKGAVRLVVEAAVDTERTSAASVQTLVLKEKPPGNKQRFFPGRMIFGGKSGGIGRGENNRELVRALQRANVPSANRTKAGLNAERNALAEWRHTEVKWIGGPWDHQELDRDDPDSPYFMTVKQVRKNAKPKDLEELAKLESRLVALAQVPHQKILHELAAKGIDAREGVIPPGTSSPHLEALRKQEILWESRVKTWFADVANLAWKRDVRESELESIVRLYGEARAAGLSFDTSVKQSLMAILVSPHFLYTQPLNEADHAGPLTDGELASRLSFLIWQSLPDAELLKTAEKKSLSGTEELKRQVRRMLEDGRSRALAEGFAAQAYGFAGFETYGKPDPELYPEFTPELRSAMLREVVSFHHHLFKGQAPLTDLIQADYTFANGELASHYSLAKRWGRNEWKRTSLPRDRGGLPGMALFLTKNSEPLRTSPVLRGTWLLEKFLGRELANPPAGIPAISQDEKDEQGRGVGEQLKAHRANATCAACHDKIDPLGIALERYDPIGRIRKSYRDGSPLVTKAETADGTELDGYTALKTYLSDRQDDVMAHFIRKFVGYSLGRAVEPGDHFLLQRLKKEFPKNDYRFPWLLEQVVLSPQFLNKNKRSKK</sequence>
<evidence type="ECO:0000259" key="3">
    <source>
        <dbReference type="Pfam" id="PF07631"/>
    </source>
</evidence>
<dbReference type="AlphaFoldDB" id="A0A381YMQ2"/>
<evidence type="ECO:0000313" key="5">
    <source>
        <dbReference type="EMBL" id="SVA78326.1"/>
    </source>
</evidence>
<dbReference type="Pfam" id="PF07631">
    <property type="entry name" value="PSD4"/>
    <property type="match status" value="1"/>
</dbReference>
<name>A0A381YMQ2_9ZZZZ</name>
<accession>A0A381YMQ2</accession>
<feature type="domain" description="DUF1585" evidence="1">
    <location>
        <begin position="638"/>
        <end position="711"/>
    </location>
</feature>
<proteinExistence type="predicted"/>
<evidence type="ECO:0000259" key="2">
    <source>
        <dbReference type="Pfam" id="PF07627"/>
    </source>
</evidence>
<evidence type="ECO:0008006" key="6">
    <source>
        <dbReference type="Google" id="ProtNLM"/>
    </source>
</evidence>
<feature type="domain" description="DUF1595" evidence="4">
    <location>
        <begin position="311"/>
        <end position="367"/>
    </location>
</feature>
<dbReference type="InterPro" id="IPR011478">
    <property type="entry name" value="DUF1585"/>
</dbReference>
<gene>
    <name evidence="5" type="ORF">METZ01_LOCUS131180</name>
</gene>
<dbReference type="Pfam" id="PF07627">
    <property type="entry name" value="PSCyt3"/>
    <property type="match status" value="1"/>
</dbReference>